<evidence type="ECO:0000313" key="1">
    <source>
        <dbReference type="EMBL" id="POB48559.1"/>
    </source>
</evidence>
<gene>
    <name evidence="1" type="ORF">CRN52_08325</name>
</gene>
<dbReference type="EMBL" id="PDGH01000074">
    <property type="protein sequence ID" value="POB48559.1"/>
    <property type="molecule type" value="Genomic_DNA"/>
</dbReference>
<accession>A0A2S3R4F6</accession>
<sequence>MLSLFGIRCTEKEKQRHPRDAFVVYPSYLKLQRCWLHSFTGTPARPNHIAYLCSWGFTHLPPTCNFKLFGYI</sequence>
<name>A0A2S3R4F6_VIBVL</name>
<reference evidence="1 2" key="1">
    <citation type="journal article" date="2018" name="Front. Microbiol.">
        <title>Phylogeny of Vibrio vulnificus from the Analysis of the Core-Genome: Implications for Intra-Species Taxonomy.</title>
        <authorList>
            <person name="Roig F.J."/>
            <person name="Gonzalez-Candelas F."/>
            <person name="Sanjuan E."/>
            <person name="Fouz B."/>
            <person name="Feil E.J."/>
            <person name="Llorens C."/>
            <person name="Baker-Austin C."/>
            <person name="Oliver J.D."/>
            <person name="Danin-Poleg Y."/>
            <person name="Gibas C.J."/>
            <person name="Kashi Y."/>
            <person name="Gulig P.A."/>
            <person name="Morrison S.S."/>
            <person name="Amaro C."/>
        </authorList>
    </citation>
    <scope>NUCLEOTIDE SEQUENCE [LARGE SCALE GENOMIC DNA]</scope>
    <source>
        <strain evidence="1 2">CECT4608</strain>
    </source>
</reference>
<evidence type="ECO:0000313" key="2">
    <source>
        <dbReference type="Proteomes" id="UP000237466"/>
    </source>
</evidence>
<protein>
    <submittedName>
        <fullName evidence="1">Uncharacterized protein</fullName>
    </submittedName>
</protein>
<proteinExistence type="predicted"/>
<comment type="caution">
    <text evidence="1">The sequence shown here is derived from an EMBL/GenBank/DDBJ whole genome shotgun (WGS) entry which is preliminary data.</text>
</comment>
<organism evidence="1 2">
    <name type="scientific">Vibrio vulnificus</name>
    <dbReference type="NCBI Taxonomy" id="672"/>
    <lineage>
        <taxon>Bacteria</taxon>
        <taxon>Pseudomonadati</taxon>
        <taxon>Pseudomonadota</taxon>
        <taxon>Gammaproteobacteria</taxon>
        <taxon>Vibrionales</taxon>
        <taxon>Vibrionaceae</taxon>
        <taxon>Vibrio</taxon>
    </lineage>
</organism>
<dbReference type="AlphaFoldDB" id="A0A2S3R4F6"/>
<dbReference type="Proteomes" id="UP000237466">
    <property type="component" value="Unassembled WGS sequence"/>
</dbReference>